<proteinExistence type="predicted"/>
<comment type="caution">
    <text evidence="2">The sequence shown here is derived from an EMBL/GenBank/DDBJ whole genome shotgun (WGS) entry which is preliminary data.</text>
</comment>
<gene>
    <name evidence="2" type="ORF">A2717_02285</name>
</gene>
<dbReference type="EMBL" id="MFEH01000001">
    <property type="protein sequence ID" value="OGE74347.1"/>
    <property type="molecule type" value="Genomic_DNA"/>
</dbReference>
<dbReference type="InterPro" id="IPR036390">
    <property type="entry name" value="WH_DNA-bd_sf"/>
</dbReference>
<protein>
    <recommendedName>
        <fullName evidence="1">Transcription regulator TrmB N-terminal domain-containing protein</fullName>
    </recommendedName>
</protein>
<sequence length="268" mass="30365">MNMTDTLLKQLKAGGLSEKEAKIYLALLELEVATVFEVAKTSGVNRSSAYVVLEGLKKKGLVGISDDQKVRKYIAASPDTLLHSAKSAAKKQEDIKSGIESIIPELRALHKATKRRPIVKVFEGENGAKEVYWQLFSSTDKILRTYANPINIFKRIPDFEIHDKERAKRGIKMFAINPASNETLKFLKDIRPHKPYEQALIPENKFRFTSDMGIFGDKIALVSPVDNFGIIIESKEIADMLKNSFDLAWEEAKRLDKIIRKKYKIPKD</sequence>
<evidence type="ECO:0000259" key="1">
    <source>
        <dbReference type="Pfam" id="PF01978"/>
    </source>
</evidence>
<evidence type="ECO:0000313" key="3">
    <source>
        <dbReference type="Proteomes" id="UP000177610"/>
    </source>
</evidence>
<organism evidence="2 3">
    <name type="scientific">Candidatus Doudnabacteria bacterium RIFCSPHIGHO2_01_FULL_41_86</name>
    <dbReference type="NCBI Taxonomy" id="1817821"/>
    <lineage>
        <taxon>Bacteria</taxon>
        <taxon>Candidatus Doudnaibacteriota</taxon>
    </lineage>
</organism>
<dbReference type="InterPro" id="IPR036388">
    <property type="entry name" value="WH-like_DNA-bd_sf"/>
</dbReference>
<reference evidence="2 3" key="1">
    <citation type="journal article" date="2016" name="Nat. Commun.">
        <title>Thousands of microbial genomes shed light on interconnected biogeochemical processes in an aquifer system.</title>
        <authorList>
            <person name="Anantharaman K."/>
            <person name="Brown C.T."/>
            <person name="Hug L.A."/>
            <person name="Sharon I."/>
            <person name="Castelle C.J."/>
            <person name="Probst A.J."/>
            <person name="Thomas B.C."/>
            <person name="Singh A."/>
            <person name="Wilkins M.J."/>
            <person name="Karaoz U."/>
            <person name="Brodie E.L."/>
            <person name="Williams K.H."/>
            <person name="Hubbard S.S."/>
            <person name="Banfield J.F."/>
        </authorList>
    </citation>
    <scope>NUCLEOTIDE SEQUENCE [LARGE SCALE GENOMIC DNA]</scope>
</reference>
<feature type="domain" description="Transcription regulator TrmB N-terminal" evidence="1">
    <location>
        <begin position="11"/>
        <end position="78"/>
    </location>
</feature>
<dbReference type="SUPFAM" id="SSF46785">
    <property type="entry name" value="Winged helix' DNA-binding domain"/>
    <property type="match status" value="1"/>
</dbReference>
<dbReference type="InterPro" id="IPR051797">
    <property type="entry name" value="TrmB-like"/>
</dbReference>
<dbReference type="PANTHER" id="PTHR34293">
    <property type="entry name" value="HTH-TYPE TRANSCRIPTIONAL REGULATOR TRMBL2"/>
    <property type="match status" value="1"/>
</dbReference>
<name>A0A1F5N9K0_9BACT</name>
<dbReference type="Gene3D" id="1.10.10.10">
    <property type="entry name" value="Winged helix-like DNA-binding domain superfamily/Winged helix DNA-binding domain"/>
    <property type="match status" value="1"/>
</dbReference>
<dbReference type="Pfam" id="PF01978">
    <property type="entry name" value="TrmB"/>
    <property type="match status" value="1"/>
</dbReference>
<dbReference type="AlphaFoldDB" id="A0A1F5N9K0"/>
<evidence type="ECO:0000313" key="2">
    <source>
        <dbReference type="EMBL" id="OGE74347.1"/>
    </source>
</evidence>
<dbReference type="STRING" id="1817821.A2717_02285"/>
<dbReference type="PANTHER" id="PTHR34293:SF1">
    <property type="entry name" value="HTH-TYPE TRANSCRIPTIONAL REGULATOR TRMBL2"/>
    <property type="match status" value="1"/>
</dbReference>
<dbReference type="Proteomes" id="UP000177610">
    <property type="component" value="Unassembled WGS sequence"/>
</dbReference>
<dbReference type="InterPro" id="IPR002831">
    <property type="entry name" value="Tscrpt_reg_TrmB_N"/>
</dbReference>
<accession>A0A1F5N9K0</accession>